<keyword evidence="3" id="KW-1185">Reference proteome</keyword>
<evidence type="ECO:0000313" key="3">
    <source>
        <dbReference type="Proteomes" id="UP000037510"/>
    </source>
</evidence>
<gene>
    <name evidence="2" type="ORF">OBRU01_24730</name>
</gene>
<dbReference type="GO" id="GO:0030286">
    <property type="term" value="C:dynein complex"/>
    <property type="evidence" value="ECO:0007669"/>
    <property type="project" value="InterPro"/>
</dbReference>
<dbReference type="PANTHER" id="PTHR22878:SF63">
    <property type="entry name" value="DYNEIN AXONEMAL HEAVY CHAIN 10"/>
    <property type="match status" value="1"/>
</dbReference>
<accession>A0A0L7KK14</accession>
<proteinExistence type="predicted"/>
<dbReference type="InterPro" id="IPR026983">
    <property type="entry name" value="DHC"/>
</dbReference>
<dbReference type="GO" id="GO:0051959">
    <property type="term" value="F:dynein light intermediate chain binding"/>
    <property type="evidence" value="ECO:0007669"/>
    <property type="project" value="InterPro"/>
</dbReference>
<name>A0A0L7KK14_OPEBR</name>
<feature type="domain" description="Dynein heavy chain tail" evidence="1">
    <location>
        <begin position="5"/>
        <end position="49"/>
    </location>
</feature>
<dbReference type="Pfam" id="PF08385">
    <property type="entry name" value="DHC_N1"/>
    <property type="match status" value="3"/>
</dbReference>
<reference evidence="2 3" key="1">
    <citation type="journal article" date="2015" name="Genome Biol. Evol.">
        <title>The genome of winter moth (Operophtera brumata) provides a genomic perspective on sexual dimorphism and phenology.</title>
        <authorList>
            <person name="Derks M.F."/>
            <person name="Smit S."/>
            <person name="Salis L."/>
            <person name="Schijlen E."/>
            <person name="Bossers A."/>
            <person name="Mateman C."/>
            <person name="Pijl A.S."/>
            <person name="de Ridder D."/>
            <person name="Groenen M.A."/>
            <person name="Visser M.E."/>
            <person name="Megens H.J."/>
        </authorList>
    </citation>
    <scope>NUCLEOTIDE SEQUENCE [LARGE SCALE GENOMIC DNA]</scope>
    <source>
        <strain evidence="2">WM2013NL</strain>
        <tissue evidence="2">Head and thorax</tissue>
    </source>
</reference>
<feature type="non-terminal residue" evidence="2">
    <location>
        <position position="1"/>
    </location>
</feature>
<dbReference type="Proteomes" id="UP000037510">
    <property type="component" value="Unassembled WGS sequence"/>
</dbReference>
<dbReference type="InterPro" id="IPR013594">
    <property type="entry name" value="Dynein_heavy_tail"/>
</dbReference>
<dbReference type="PANTHER" id="PTHR22878">
    <property type="entry name" value="DYNEIN HEAVY CHAIN 6, AXONEMAL-LIKE-RELATED"/>
    <property type="match status" value="1"/>
</dbReference>
<evidence type="ECO:0000259" key="1">
    <source>
        <dbReference type="Pfam" id="PF08385"/>
    </source>
</evidence>
<protein>
    <submittedName>
        <fullName evidence="2">Putative ciliary dynein heavy chain</fullName>
    </submittedName>
</protein>
<sequence length="305" mass="36362">TREGQGPVAEYKYWRERDAEISLLVEQLKQPMVVKIMGLLQKADSTYLEVIEDDSPLQLVIDMLPELVESLYMMWVLSKGYRTDETMIPLLSRISWALCDKVERFLNVHKLFDDPTQIDDVRKRVKNLVYPIRTIDFSVFVFDNKENWDVIMGDFWKEEALSVLLKFLEFGMRESIRKQLSTKFDLRYRKNPPLLRNHPPTAGAIYWARALFNKMKELNDSVQKKEAFLQYKAFSKVIKDYEDNKYKDWVQEASEFTDVTWRDLTVHKLMQEYSLEFQPNFDKNIFLVIYEAELMEQLGNQPYRC</sequence>
<evidence type="ECO:0000313" key="2">
    <source>
        <dbReference type="EMBL" id="KOB63658.1"/>
    </source>
</evidence>
<dbReference type="STRING" id="104452.A0A0L7KK14"/>
<dbReference type="GO" id="GO:0045505">
    <property type="term" value="F:dynein intermediate chain binding"/>
    <property type="evidence" value="ECO:0007669"/>
    <property type="project" value="InterPro"/>
</dbReference>
<dbReference type="EMBL" id="JTDY01009319">
    <property type="protein sequence ID" value="KOB63658.1"/>
    <property type="molecule type" value="Genomic_DNA"/>
</dbReference>
<feature type="domain" description="Dynein heavy chain tail" evidence="1">
    <location>
        <begin position="55"/>
        <end position="127"/>
    </location>
</feature>
<comment type="caution">
    <text evidence="2">The sequence shown here is derived from an EMBL/GenBank/DDBJ whole genome shotgun (WGS) entry which is preliminary data.</text>
</comment>
<organism evidence="2 3">
    <name type="scientific">Operophtera brumata</name>
    <name type="common">Winter moth</name>
    <name type="synonym">Phalaena brumata</name>
    <dbReference type="NCBI Taxonomy" id="104452"/>
    <lineage>
        <taxon>Eukaryota</taxon>
        <taxon>Metazoa</taxon>
        <taxon>Ecdysozoa</taxon>
        <taxon>Arthropoda</taxon>
        <taxon>Hexapoda</taxon>
        <taxon>Insecta</taxon>
        <taxon>Pterygota</taxon>
        <taxon>Neoptera</taxon>
        <taxon>Endopterygota</taxon>
        <taxon>Lepidoptera</taxon>
        <taxon>Glossata</taxon>
        <taxon>Ditrysia</taxon>
        <taxon>Geometroidea</taxon>
        <taxon>Geometridae</taxon>
        <taxon>Larentiinae</taxon>
        <taxon>Operophtera</taxon>
    </lineage>
</organism>
<dbReference type="AlphaFoldDB" id="A0A0L7KK14"/>
<dbReference type="GO" id="GO:0007018">
    <property type="term" value="P:microtubule-based movement"/>
    <property type="evidence" value="ECO:0007669"/>
    <property type="project" value="InterPro"/>
</dbReference>
<feature type="domain" description="Dynein heavy chain tail" evidence="1">
    <location>
        <begin position="180"/>
        <end position="300"/>
    </location>
</feature>